<proteinExistence type="predicted"/>
<evidence type="ECO:0000313" key="1">
    <source>
        <dbReference type="EMBL" id="XRI74835.1"/>
    </source>
</evidence>
<organism evidence="1 2">
    <name type="scientific">Acidithiobacillus montserratensis</name>
    <dbReference type="NCBI Taxonomy" id="2729135"/>
    <lineage>
        <taxon>Bacteria</taxon>
        <taxon>Pseudomonadati</taxon>
        <taxon>Pseudomonadota</taxon>
        <taxon>Acidithiobacillia</taxon>
        <taxon>Acidithiobacillales</taxon>
        <taxon>Acidithiobacillaceae</taxon>
        <taxon>Acidithiobacillus</taxon>
    </lineage>
</organism>
<reference evidence="1 2" key="1">
    <citation type="journal article" date="2021" name="ISME J.">
        <title>Genomic evolution of the class Acidithiobacillia: deep-branching Proteobacteria living in extreme acidic conditions.</title>
        <authorList>
            <person name="Moya-Beltran A."/>
            <person name="Beard S."/>
            <person name="Rojas-Villalobos C."/>
            <person name="Issotta F."/>
            <person name="Gallardo Y."/>
            <person name="Ulloa R."/>
            <person name="Giaveno A."/>
            <person name="Degli Esposti M."/>
            <person name="Johnson D.B."/>
            <person name="Quatrini R."/>
        </authorList>
    </citation>
    <scope>NUCLEOTIDE SEQUENCE [LARGE SCALE GENOMIC DNA]</scope>
    <source>
        <strain evidence="1 2">GG1-14</strain>
    </source>
</reference>
<name>A0ACD5HIS4_9PROT</name>
<dbReference type="EMBL" id="CP127526">
    <property type="protein sequence ID" value="XRI74835.1"/>
    <property type="molecule type" value="Genomic_DNA"/>
</dbReference>
<evidence type="ECO:0000313" key="2">
    <source>
        <dbReference type="Proteomes" id="UP001195965"/>
    </source>
</evidence>
<sequence length="101" mass="11378">MDHDPGPLLSNSVYENKHFYKLSRNFYIGSLIPDISNNEWFIPFKRRVFLDNHLVLCVTVLMPLADGGLKAWSGYPLQTHTGLFLTKNRKSPGSAGVTVDV</sequence>
<protein>
    <submittedName>
        <fullName evidence="1">Uncharacterized protein</fullName>
    </submittedName>
</protein>
<dbReference type="Proteomes" id="UP001195965">
    <property type="component" value="Chromosome"/>
</dbReference>
<keyword evidence="2" id="KW-1185">Reference proteome</keyword>
<accession>A0ACD5HIS4</accession>
<gene>
    <name evidence="1" type="ORF">HHS34_006460</name>
</gene>